<evidence type="ECO:0000313" key="3">
    <source>
        <dbReference type="Proteomes" id="UP001297092"/>
    </source>
</evidence>
<sequence>MLTEKNKEQIKNHGLTEEKIQSQLKIFRDGIPFADVVEAASAGNGIAIFSEKQQQEFVTLFESKKDELDLLKFTPASGAATRMFQFLHRFLEQFKYKKDNIEEFLQKEENGDLRKFFSALEKFPFSDLVMENLHNKYPDFHQFEKGKQFHFFVNEMIGEFGLNLNNTPKGLVPFHKYGENYVTAFGEQLHEAAFYATSNGIANLHFTVSEEHEEKFRNRYAEIQETVERKTGVKFKISYSFQKKETDTIAATLDNEAFLDENDNLVFRPSGHGALLENLNDVDADIIFIKNIDNVVSEKHVETIAFHKKVLAGKLLSLQQKIFGLVEKLHSEKVSEEIIKEAETFISEKLFIKNTPIYKEAILKILERPIRVCGVVENTGAPGGGPFLIKDKQGNLSYQIVEMSQIDTNDPQQKALAEKATHFNPVDLVCGVRNYKGEKYDLLQFSDPSAGFISNKSYNGKPIKALELPGLWNGAMANWNTIFVEVPLITFNPVKTVNDLLNEVHQTQ</sequence>
<feature type="domain" description="DUF4301" evidence="1">
    <location>
        <begin position="3"/>
        <end position="506"/>
    </location>
</feature>
<dbReference type="EMBL" id="JAHCTB010000001">
    <property type="protein sequence ID" value="MBT0606892.1"/>
    <property type="molecule type" value="Genomic_DNA"/>
</dbReference>
<protein>
    <submittedName>
        <fullName evidence="2">DUF4301 family protein</fullName>
    </submittedName>
</protein>
<reference evidence="2 3" key="1">
    <citation type="submission" date="2021-05" db="EMBL/GenBank/DDBJ databases">
        <title>Aequorivita echinoideorum JCM 30378 genome.</title>
        <authorList>
            <person name="Zhang H."/>
            <person name="Li C."/>
        </authorList>
    </citation>
    <scope>NUCLEOTIDE SEQUENCE [LARGE SCALE GENOMIC DNA]</scope>
    <source>
        <strain evidence="2 3">JCM30378</strain>
    </source>
</reference>
<name>A0ABS5S106_9FLAO</name>
<keyword evidence="3" id="KW-1185">Reference proteome</keyword>
<dbReference type="Proteomes" id="UP001297092">
    <property type="component" value="Unassembled WGS sequence"/>
</dbReference>
<dbReference type="InterPro" id="IPR029044">
    <property type="entry name" value="Nucleotide-diphossugar_trans"/>
</dbReference>
<comment type="caution">
    <text evidence="2">The sequence shown here is derived from an EMBL/GenBank/DDBJ whole genome shotgun (WGS) entry which is preliminary data.</text>
</comment>
<evidence type="ECO:0000259" key="1">
    <source>
        <dbReference type="Pfam" id="PF14134"/>
    </source>
</evidence>
<dbReference type="InterPro" id="IPR025393">
    <property type="entry name" value="DUF4301"/>
</dbReference>
<proteinExistence type="predicted"/>
<dbReference type="SUPFAM" id="SSF53448">
    <property type="entry name" value="Nucleotide-diphospho-sugar transferases"/>
    <property type="match status" value="1"/>
</dbReference>
<dbReference type="RefSeq" id="WP_214111763.1">
    <property type="nucleotide sequence ID" value="NZ_JAHCTB010000001.1"/>
</dbReference>
<accession>A0ABS5S106</accession>
<organism evidence="2 3">
    <name type="scientific">Aequorivita echinoideorum</name>
    <dbReference type="NCBI Taxonomy" id="1549647"/>
    <lineage>
        <taxon>Bacteria</taxon>
        <taxon>Pseudomonadati</taxon>
        <taxon>Bacteroidota</taxon>
        <taxon>Flavobacteriia</taxon>
        <taxon>Flavobacteriales</taxon>
        <taxon>Flavobacteriaceae</taxon>
        <taxon>Aequorivita</taxon>
    </lineage>
</organism>
<dbReference type="Pfam" id="PF14134">
    <property type="entry name" value="DUF4301"/>
    <property type="match status" value="1"/>
</dbReference>
<evidence type="ECO:0000313" key="2">
    <source>
        <dbReference type="EMBL" id="MBT0606892.1"/>
    </source>
</evidence>
<gene>
    <name evidence="2" type="ORF">KIV10_01740</name>
</gene>